<dbReference type="WBParaSite" id="SSLN_0001201501-mRNA-1">
    <property type="protein sequence ID" value="SSLN_0001201501-mRNA-1"/>
    <property type="gene ID" value="SSLN_0001201501"/>
</dbReference>
<evidence type="ECO:0000313" key="2">
    <source>
        <dbReference type="Proteomes" id="UP000275846"/>
    </source>
</evidence>
<dbReference type="Proteomes" id="UP000275846">
    <property type="component" value="Unassembled WGS sequence"/>
</dbReference>
<dbReference type="AlphaFoldDB" id="A0A183T522"/>
<gene>
    <name evidence="1" type="ORF">SSLN_LOCUS11570</name>
</gene>
<proteinExistence type="predicted"/>
<evidence type="ECO:0000313" key="3">
    <source>
        <dbReference type="WBParaSite" id="SSLN_0001201501-mRNA-1"/>
    </source>
</evidence>
<reference evidence="3" key="1">
    <citation type="submission" date="2016-06" db="UniProtKB">
        <authorList>
            <consortium name="WormBaseParasite"/>
        </authorList>
    </citation>
    <scope>IDENTIFICATION</scope>
</reference>
<protein>
    <submittedName>
        <fullName evidence="3">C2H2-type domain-containing protein</fullName>
    </submittedName>
</protein>
<evidence type="ECO:0000313" key="1">
    <source>
        <dbReference type="EMBL" id="VDL97955.1"/>
    </source>
</evidence>
<accession>A0A183T522</accession>
<reference evidence="1 2" key="2">
    <citation type="submission" date="2018-11" db="EMBL/GenBank/DDBJ databases">
        <authorList>
            <consortium name="Pathogen Informatics"/>
        </authorList>
    </citation>
    <scope>NUCLEOTIDE SEQUENCE [LARGE SCALE GENOMIC DNA]</scope>
    <source>
        <strain evidence="1 2">NST_G2</strain>
    </source>
</reference>
<organism evidence="3">
    <name type="scientific">Schistocephalus solidus</name>
    <name type="common">Tapeworm</name>
    <dbReference type="NCBI Taxonomy" id="70667"/>
    <lineage>
        <taxon>Eukaryota</taxon>
        <taxon>Metazoa</taxon>
        <taxon>Spiralia</taxon>
        <taxon>Lophotrochozoa</taxon>
        <taxon>Platyhelminthes</taxon>
        <taxon>Cestoda</taxon>
        <taxon>Eucestoda</taxon>
        <taxon>Diphyllobothriidea</taxon>
        <taxon>Diphyllobothriidae</taxon>
        <taxon>Schistocephalus</taxon>
    </lineage>
</organism>
<keyword evidence="2" id="KW-1185">Reference proteome</keyword>
<dbReference type="EMBL" id="UYSU01036631">
    <property type="protein sequence ID" value="VDL97955.1"/>
    <property type="molecule type" value="Genomic_DNA"/>
</dbReference>
<sequence>MRMKVHCAGSRFTLCGRLGSNTVTVDLSATGSTNFGLTSNTDKTVVVQQPPPNTAYNALHFNVNGTQLQAMDKFAYIGNTPSRSIKMDNEPVSGAVTYIPRPRLHCPHCPRVFSHRMSLSSNMCFHDCGVRHDV</sequence>
<name>A0A183T522_SCHSO</name>